<dbReference type="Pfam" id="PF06094">
    <property type="entry name" value="GGACT"/>
    <property type="match status" value="1"/>
</dbReference>
<evidence type="ECO:0000259" key="4">
    <source>
        <dbReference type="Pfam" id="PF06094"/>
    </source>
</evidence>
<feature type="active site" description="Proton acceptor" evidence="2">
    <location>
        <position position="105"/>
    </location>
</feature>
<dbReference type="InterPro" id="IPR009288">
    <property type="entry name" value="AIG2-like_dom"/>
</dbReference>
<name>A0A1X6P162_PORUM</name>
<keyword evidence="6" id="KW-1185">Reference proteome</keyword>
<evidence type="ECO:0000256" key="3">
    <source>
        <dbReference type="RuleBase" id="RU367036"/>
    </source>
</evidence>
<dbReference type="AlphaFoldDB" id="A0A1X6P162"/>
<feature type="domain" description="Gamma-glutamylcyclotransferase AIG2-like" evidence="4">
    <location>
        <begin position="32"/>
        <end position="140"/>
    </location>
</feature>
<dbReference type="CDD" id="cd06661">
    <property type="entry name" value="GGCT_like"/>
    <property type="match status" value="1"/>
</dbReference>
<evidence type="ECO:0000313" key="6">
    <source>
        <dbReference type="Proteomes" id="UP000218209"/>
    </source>
</evidence>
<dbReference type="EMBL" id="KV918940">
    <property type="protein sequence ID" value="OSX74602.1"/>
    <property type="molecule type" value="Genomic_DNA"/>
</dbReference>
<dbReference type="OrthoDB" id="113620at2759"/>
<comment type="similarity">
    <text evidence="1 3">Belongs to the gamma-glutamylcyclotransferase family.</text>
</comment>
<gene>
    <name evidence="5" type="ORF">BU14_0280s0018</name>
</gene>
<proteinExistence type="inferred from homology"/>
<dbReference type="GO" id="GO:0061929">
    <property type="term" value="F:gamma-glutamylaminecyclotransferase activity"/>
    <property type="evidence" value="ECO:0007669"/>
    <property type="project" value="InterPro"/>
</dbReference>
<dbReference type="InterPro" id="IPR013024">
    <property type="entry name" value="GGCT-like"/>
</dbReference>
<dbReference type="Gene3D" id="3.10.490.10">
    <property type="entry name" value="Gamma-glutamyl cyclotransferase-like"/>
    <property type="match status" value="1"/>
</dbReference>
<reference evidence="5 6" key="1">
    <citation type="submission" date="2017-03" db="EMBL/GenBank/DDBJ databases">
        <title>WGS assembly of Porphyra umbilicalis.</title>
        <authorList>
            <person name="Brawley S.H."/>
            <person name="Blouin N.A."/>
            <person name="Ficko-Blean E."/>
            <person name="Wheeler G.L."/>
            <person name="Lohr M."/>
            <person name="Goodson H.V."/>
            <person name="Jenkins J.W."/>
            <person name="Blaby-Haas C.E."/>
            <person name="Helliwell K.E."/>
            <person name="Chan C."/>
            <person name="Marriage T."/>
            <person name="Bhattacharya D."/>
            <person name="Klein A.S."/>
            <person name="Badis Y."/>
            <person name="Brodie J."/>
            <person name="Cao Y."/>
            <person name="Collen J."/>
            <person name="Dittami S.M."/>
            <person name="Gachon C.M."/>
            <person name="Green B.R."/>
            <person name="Karpowicz S."/>
            <person name="Kim J.W."/>
            <person name="Kudahl U."/>
            <person name="Lin S."/>
            <person name="Michel G."/>
            <person name="Mittag M."/>
            <person name="Olson B.J."/>
            <person name="Pangilinan J."/>
            <person name="Peng Y."/>
            <person name="Qiu H."/>
            <person name="Shu S."/>
            <person name="Singer J.T."/>
            <person name="Smith A.G."/>
            <person name="Sprecher B.N."/>
            <person name="Wagner V."/>
            <person name="Wang W."/>
            <person name="Wang Z.-Y."/>
            <person name="Yan J."/>
            <person name="Yarish C."/>
            <person name="Zoeuner-Riek S."/>
            <person name="Zhuang Y."/>
            <person name="Zou Y."/>
            <person name="Lindquist E.A."/>
            <person name="Grimwood J."/>
            <person name="Barry K."/>
            <person name="Rokhsar D.S."/>
            <person name="Schmutz J."/>
            <person name="Stiller J.W."/>
            <person name="Grossman A.R."/>
            <person name="Prochnik S.E."/>
        </authorList>
    </citation>
    <scope>NUCLEOTIDE SEQUENCE [LARGE SCALE GENOMIC DNA]</scope>
    <source>
        <strain evidence="5">4086291</strain>
    </source>
</reference>
<sequence>MAVAPVASPATEIGAVRDADTTSSASPAQTLVMVYGTLKKGFPNSPLLRKATYLGECRTVGTYPLVVGGDWFSPYLLAAPGHGHRVVGEMYAVCPIVLAALDKLENVGVNYTRKAIDVVGPKKEVMLVQTYFKANFSVELARAEYLTEYKDRRYVPRTERALYTIPPGLAAARRAAGGGICDGDRVAGVGKAVAVGGIM</sequence>
<evidence type="ECO:0000313" key="5">
    <source>
        <dbReference type="EMBL" id="OSX74602.1"/>
    </source>
</evidence>
<dbReference type="PANTHER" id="PTHR12510">
    <property type="entry name" value="TROPONIN C-AKIN-1 PROTEIN"/>
    <property type="match status" value="1"/>
</dbReference>
<accession>A0A1X6P162</accession>
<organism evidence="5 6">
    <name type="scientific">Porphyra umbilicalis</name>
    <name type="common">Purple laver</name>
    <name type="synonym">Red alga</name>
    <dbReference type="NCBI Taxonomy" id="2786"/>
    <lineage>
        <taxon>Eukaryota</taxon>
        <taxon>Rhodophyta</taxon>
        <taxon>Bangiophyceae</taxon>
        <taxon>Bangiales</taxon>
        <taxon>Bangiaceae</taxon>
        <taxon>Porphyra</taxon>
    </lineage>
</organism>
<evidence type="ECO:0000256" key="1">
    <source>
        <dbReference type="ARBA" id="ARBA00008861"/>
    </source>
</evidence>
<dbReference type="InterPro" id="IPR036568">
    <property type="entry name" value="GGCT-like_sf"/>
</dbReference>
<evidence type="ECO:0000256" key="2">
    <source>
        <dbReference type="PIRSR" id="PIRSR639126-1"/>
    </source>
</evidence>
<dbReference type="PANTHER" id="PTHR12510:SF4">
    <property type="entry name" value="GAMMA-GLUTAMYLAMINECYCLOTRANSFERASE"/>
    <property type="match status" value="1"/>
</dbReference>
<dbReference type="Proteomes" id="UP000218209">
    <property type="component" value="Unassembled WGS sequence"/>
</dbReference>
<protein>
    <recommendedName>
        <fullName evidence="3">Gamma-glutamylcyclotransferase family protein</fullName>
    </recommendedName>
</protein>
<dbReference type="GO" id="GO:0005829">
    <property type="term" value="C:cytosol"/>
    <property type="evidence" value="ECO:0007669"/>
    <property type="project" value="TreeGrafter"/>
</dbReference>
<dbReference type="InterPro" id="IPR039126">
    <property type="entry name" value="GGACT"/>
</dbReference>
<dbReference type="SUPFAM" id="SSF110857">
    <property type="entry name" value="Gamma-glutamyl cyclotransferase-like"/>
    <property type="match status" value="1"/>
</dbReference>